<dbReference type="InterPro" id="IPR050738">
    <property type="entry name" value="Sulfatase"/>
</dbReference>
<dbReference type="SUPFAM" id="SSF53649">
    <property type="entry name" value="Alkaline phosphatase-like"/>
    <property type="match status" value="1"/>
</dbReference>
<protein>
    <submittedName>
        <fullName evidence="5">Choline-sulfatase</fullName>
        <ecNumber evidence="5">3.1.6.6</ecNumber>
    </submittedName>
</protein>
<keyword evidence="6" id="KW-1185">Reference proteome</keyword>
<dbReference type="EMBL" id="CP036290">
    <property type="protein sequence ID" value="QDU86457.1"/>
    <property type="molecule type" value="Genomic_DNA"/>
</dbReference>
<gene>
    <name evidence="5" type="primary">betC_14</name>
    <name evidence="5" type="ORF">Pla163_36080</name>
</gene>
<feature type="region of interest" description="Disordered" evidence="3">
    <location>
        <begin position="1"/>
        <end position="26"/>
    </location>
</feature>
<dbReference type="PANTHER" id="PTHR42693:SF53">
    <property type="entry name" value="ENDO-4-O-SULFATASE"/>
    <property type="match status" value="1"/>
</dbReference>
<evidence type="ECO:0000259" key="4">
    <source>
        <dbReference type="Pfam" id="PF00884"/>
    </source>
</evidence>
<dbReference type="EC" id="3.1.6.6" evidence="5"/>
<keyword evidence="2 5" id="KW-0378">Hydrolase</keyword>
<sequence>MEGEDPSPMNDRTRRRPTRSRAPHRALGGPLFAALAAATVLLASGCGEDDAAPGATDATHGPSAVDVSASERWVQLTDGYEPDHGALAETDPDQRIALREIAGETWIEIRYRDEDWTPLGLPGVFVARRFAPVLSSSSRARARQAVVADETPLVYRGLSRVIEGGEPIEAASYGLYEDRLFVVLPDGVERPHDVVHLVALPRGAPDGAGWRIDVGHVAGEGFLVLPGQPVERPLGEGTARRLSFTAFAKPPFGDATEPLVFRVLQDGRELWRHELARSAITGTGAIVHGAVDLADTTRDGELELRVDGPFAITGFLAPIVGPQLDPDAATTALDGRPNLVVFLADTFRADNLASLRRFHDSDDALDLPRLEALARRSTSFQRAWSTSSWTLPAHASLFTSLLPEQHAATTAFSSLSDEALTLAEVLRAAGYRTVAVTDGAYVTSSFGLDQGFELFVQGGSTRDDWLAAPRDVLATSDGRPTFLFVQTYATHNPFEPSDEARVLAGLEIGGPGEGDVSGPAAEAVQRARDGAGGDPRDDPAVDTLRRLYRAQVIDFDRALGEWLDAFDTRGWSATSHIFFTSDHGESFGANEWLYHIGPIYETLARIPLLWSGPGVDGGSRDDTTSLVDLAPTLAALAGVAVPRAWIGRDLGATDPTADPRLAWMSWRPANQHGARANERYDGRLAATDGRIKVHFEENGAIARAFDLVADPDEDHPLAVGAKDWPTDVARRASDDVRRAIEALLPGGSVVRPDTDMLERLRELGYLGDEENGNGR</sequence>
<dbReference type="Gene3D" id="3.40.720.10">
    <property type="entry name" value="Alkaline Phosphatase, subunit A"/>
    <property type="match status" value="1"/>
</dbReference>
<feature type="compositionally biased region" description="Basic residues" evidence="3">
    <location>
        <begin position="13"/>
        <end position="24"/>
    </location>
</feature>
<feature type="domain" description="Sulfatase N-terminal" evidence="4">
    <location>
        <begin position="337"/>
        <end position="639"/>
    </location>
</feature>
<evidence type="ECO:0000256" key="3">
    <source>
        <dbReference type="SAM" id="MobiDB-lite"/>
    </source>
</evidence>
<feature type="compositionally biased region" description="Basic and acidic residues" evidence="3">
    <location>
        <begin position="525"/>
        <end position="539"/>
    </location>
</feature>
<dbReference type="InterPro" id="IPR000917">
    <property type="entry name" value="Sulfatase_N"/>
</dbReference>
<evidence type="ECO:0000313" key="6">
    <source>
        <dbReference type="Proteomes" id="UP000319342"/>
    </source>
</evidence>
<dbReference type="Proteomes" id="UP000319342">
    <property type="component" value="Chromosome"/>
</dbReference>
<dbReference type="AlphaFoldDB" id="A0A518D4Q1"/>
<name>A0A518D4Q1_9BACT</name>
<evidence type="ECO:0000256" key="1">
    <source>
        <dbReference type="ARBA" id="ARBA00008779"/>
    </source>
</evidence>
<evidence type="ECO:0000256" key="2">
    <source>
        <dbReference type="ARBA" id="ARBA00022801"/>
    </source>
</evidence>
<dbReference type="InterPro" id="IPR017850">
    <property type="entry name" value="Alkaline_phosphatase_core_sf"/>
</dbReference>
<dbReference type="GO" id="GO:0004065">
    <property type="term" value="F:arylsulfatase activity"/>
    <property type="evidence" value="ECO:0007669"/>
    <property type="project" value="TreeGrafter"/>
</dbReference>
<dbReference type="GO" id="GO:0047753">
    <property type="term" value="F:choline-sulfatase activity"/>
    <property type="evidence" value="ECO:0007669"/>
    <property type="project" value="UniProtKB-EC"/>
</dbReference>
<proteinExistence type="inferred from homology"/>
<organism evidence="5 6">
    <name type="scientific">Rohdeia mirabilis</name>
    <dbReference type="NCBI Taxonomy" id="2528008"/>
    <lineage>
        <taxon>Bacteria</taxon>
        <taxon>Pseudomonadati</taxon>
        <taxon>Planctomycetota</taxon>
        <taxon>Planctomycetia</taxon>
        <taxon>Planctomycetia incertae sedis</taxon>
        <taxon>Rohdeia</taxon>
    </lineage>
</organism>
<dbReference type="CDD" id="cd16148">
    <property type="entry name" value="sulfatase_like"/>
    <property type="match status" value="1"/>
</dbReference>
<feature type="region of interest" description="Disordered" evidence="3">
    <location>
        <begin position="507"/>
        <end position="539"/>
    </location>
</feature>
<accession>A0A518D4Q1</accession>
<evidence type="ECO:0000313" key="5">
    <source>
        <dbReference type="EMBL" id="QDU86457.1"/>
    </source>
</evidence>
<dbReference type="PANTHER" id="PTHR42693">
    <property type="entry name" value="ARYLSULFATASE FAMILY MEMBER"/>
    <property type="match status" value="1"/>
</dbReference>
<comment type="similarity">
    <text evidence="1">Belongs to the sulfatase family.</text>
</comment>
<reference evidence="5 6" key="1">
    <citation type="submission" date="2019-02" db="EMBL/GenBank/DDBJ databases">
        <title>Deep-cultivation of Planctomycetes and their phenomic and genomic characterization uncovers novel biology.</title>
        <authorList>
            <person name="Wiegand S."/>
            <person name="Jogler M."/>
            <person name="Boedeker C."/>
            <person name="Pinto D."/>
            <person name="Vollmers J."/>
            <person name="Rivas-Marin E."/>
            <person name="Kohn T."/>
            <person name="Peeters S.H."/>
            <person name="Heuer A."/>
            <person name="Rast P."/>
            <person name="Oberbeckmann S."/>
            <person name="Bunk B."/>
            <person name="Jeske O."/>
            <person name="Meyerdierks A."/>
            <person name="Storesund J.E."/>
            <person name="Kallscheuer N."/>
            <person name="Luecker S."/>
            <person name="Lage O.M."/>
            <person name="Pohl T."/>
            <person name="Merkel B.J."/>
            <person name="Hornburger P."/>
            <person name="Mueller R.-W."/>
            <person name="Bruemmer F."/>
            <person name="Labrenz M."/>
            <person name="Spormann A.M."/>
            <person name="Op den Camp H."/>
            <person name="Overmann J."/>
            <person name="Amann R."/>
            <person name="Jetten M.S.M."/>
            <person name="Mascher T."/>
            <person name="Medema M.H."/>
            <person name="Devos D.P."/>
            <person name="Kaster A.-K."/>
            <person name="Ovreas L."/>
            <person name="Rohde M."/>
            <person name="Galperin M.Y."/>
            <person name="Jogler C."/>
        </authorList>
    </citation>
    <scope>NUCLEOTIDE SEQUENCE [LARGE SCALE GENOMIC DNA]</scope>
    <source>
        <strain evidence="5 6">Pla163</strain>
    </source>
</reference>
<dbReference type="Pfam" id="PF00884">
    <property type="entry name" value="Sulfatase"/>
    <property type="match status" value="1"/>
</dbReference>